<comment type="caution">
    <text evidence="4">The sequence shown here is derived from an EMBL/GenBank/DDBJ whole genome shotgun (WGS) entry which is preliminary data.</text>
</comment>
<dbReference type="FunFam" id="2.120.10.80:FF:000090">
    <property type="entry name" value="Leucine-zipper transcriptional regulator 1"/>
    <property type="match status" value="1"/>
</dbReference>
<feature type="domain" description="BTB" evidence="3">
    <location>
        <begin position="384"/>
        <end position="466"/>
    </location>
</feature>
<dbReference type="GO" id="GO:0005794">
    <property type="term" value="C:Golgi apparatus"/>
    <property type="evidence" value="ECO:0007669"/>
    <property type="project" value="TreeGrafter"/>
</dbReference>
<dbReference type="SMART" id="SM00225">
    <property type="entry name" value="BTB"/>
    <property type="match status" value="2"/>
</dbReference>
<reference evidence="4 5" key="1">
    <citation type="submission" date="2024-03" db="EMBL/GenBank/DDBJ databases">
        <title>Adaptation during the transition from Ophiocordyceps entomopathogen to insect associate is accompanied by gene loss and intensified selection.</title>
        <authorList>
            <person name="Ward C.M."/>
            <person name="Onetto C.A."/>
            <person name="Borneman A.R."/>
        </authorList>
    </citation>
    <scope>NUCLEOTIDE SEQUENCE [LARGE SCALE GENOMIC DNA]</scope>
    <source>
        <strain evidence="4">AWRI1</strain>
        <tissue evidence="4">Single Adult Female</tissue>
    </source>
</reference>
<dbReference type="SUPFAM" id="SSF54695">
    <property type="entry name" value="POZ domain"/>
    <property type="match status" value="2"/>
</dbReference>
<evidence type="ECO:0000313" key="4">
    <source>
        <dbReference type="EMBL" id="KAK7580138.1"/>
    </source>
</evidence>
<keyword evidence="1" id="KW-0880">Kelch repeat</keyword>
<dbReference type="Proteomes" id="UP001367676">
    <property type="component" value="Unassembled WGS sequence"/>
</dbReference>
<dbReference type="PANTHER" id="PTHR46376:SF1">
    <property type="entry name" value="LEUCINE-ZIPPER-LIKE TRANSCRIPTIONAL REGULATOR 1"/>
    <property type="match status" value="1"/>
</dbReference>
<dbReference type="Pfam" id="PF00651">
    <property type="entry name" value="BTB"/>
    <property type="match status" value="2"/>
</dbReference>
<dbReference type="Pfam" id="PF24681">
    <property type="entry name" value="Kelch_KLHDC2_KLHL20_DRC7"/>
    <property type="match status" value="1"/>
</dbReference>
<sequence length="764" mass="87753">MATCQSYHSDLKNNWQSQLDILHLDYSQHETLQKWVRMPECDEFVGAKRSKHTVVAYKEAIYVFGGDNGKNMLNDLLRFDVKDKSWSRAVTNNSQMSPAPRYHHSAVVHNSSMFVFGGYTGDIHSNSNLTNKNDLYEYNIKIGQWIKWIFAGKAPVPRSAHGAAVFDDKLWIFAGYDGNARLNDMWTISLKTRSPSIDYNGEMCLGNWEEVNQLGECPPTCCNFPVAVARDSMFVFSGQSGAKITNSLFQFHFATKFWTRISTDHILRAVPPSPTRRYGHTMVAYDRFLYVFGGAADHTLPNDLHCYDLDTNTWSIVNVTTDSEVPSGRLFHASAVVDGAMYIFGGTVDNNIRSGEMYRFKFSNYPRCTLHDDYGRLLASKQFVDVEFIIGPEEVVIPGHVAIISARSIWLREKMSEAKAEEEKNHDDSTDVNEESTLKVRLEDAVPDAFEMVLNYIYSDRIDPTRKVQNPVGNRIVLLIMEVYRLAKQFQMSKLEQLCIHYLETTINLRNVLEALQYSSHLELNLIKNLCLKFIIKEGNYKDIVMSSEFETLDKLLMVEIVREKQLPRKKLYERPHLDPGHTLELDMAAFLKQKLFCDMTLALRDTDIPVHRAILAARCGYFEAMFRSFMPKDKVQVQMGDIIPSQQSFDSLLKYIYYGNVTMPPEDSLYLYTASHFYSFSNNRLQVFCKENLEMNVSPQNVLEILDAAHSMRIVDMKNYALDLIVQNYDQVVKSPKLENLSHDLLLDILRALGKNKNWSKIM</sequence>
<organism evidence="4 5">
    <name type="scientific">Parthenolecanium corni</name>
    <dbReference type="NCBI Taxonomy" id="536013"/>
    <lineage>
        <taxon>Eukaryota</taxon>
        <taxon>Metazoa</taxon>
        <taxon>Ecdysozoa</taxon>
        <taxon>Arthropoda</taxon>
        <taxon>Hexapoda</taxon>
        <taxon>Insecta</taxon>
        <taxon>Pterygota</taxon>
        <taxon>Neoptera</taxon>
        <taxon>Paraneoptera</taxon>
        <taxon>Hemiptera</taxon>
        <taxon>Sternorrhyncha</taxon>
        <taxon>Coccoidea</taxon>
        <taxon>Coccidae</taxon>
        <taxon>Parthenolecanium</taxon>
    </lineage>
</organism>
<evidence type="ECO:0000256" key="1">
    <source>
        <dbReference type="ARBA" id="ARBA00022441"/>
    </source>
</evidence>
<dbReference type="PANTHER" id="PTHR46376">
    <property type="entry name" value="LEUCINE-ZIPPER-LIKE TRANSCRIPTIONAL REGULATOR 1"/>
    <property type="match status" value="1"/>
</dbReference>
<dbReference type="Gene3D" id="3.30.710.10">
    <property type="entry name" value="Potassium Channel Kv1.1, Chain A"/>
    <property type="match status" value="2"/>
</dbReference>
<dbReference type="PROSITE" id="PS50097">
    <property type="entry name" value="BTB"/>
    <property type="match status" value="2"/>
</dbReference>
<dbReference type="InterPro" id="IPR006652">
    <property type="entry name" value="Kelch_1"/>
</dbReference>
<dbReference type="GO" id="GO:0003779">
    <property type="term" value="F:actin binding"/>
    <property type="evidence" value="ECO:0007669"/>
    <property type="project" value="UniProtKB-KW"/>
</dbReference>
<accession>A0AAN9Y219</accession>
<dbReference type="Gene3D" id="2.120.10.80">
    <property type="entry name" value="Kelch-type beta propeller"/>
    <property type="match status" value="2"/>
</dbReference>
<keyword evidence="5" id="KW-1185">Reference proteome</keyword>
<evidence type="ECO:0000313" key="5">
    <source>
        <dbReference type="Proteomes" id="UP001367676"/>
    </source>
</evidence>
<dbReference type="EMBL" id="JBBCAQ010000034">
    <property type="protein sequence ID" value="KAK7580138.1"/>
    <property type="molecule type" value="Genomic_DNA"/>
</dbReference>
<dbReference type="InterPro" id="IPR011333">
    <property type="entry name" value="SKP1/BTB/POZ_sf"/>
</dbReference>
<keyword evidence="2" id="KW-0677">Repeat</keyword>
<evidence type="ECO:0000259" key="3">
    <source>
        <dbReference type="PROSITE" id="PS50097"/>
    </source>
</evidence>
<dbReference type="InterPro" id="IPR051568">
    <property type="entry name" value="LZTR1/Attractin"/>
</dbReference>
<evidence type="ECO:0000256" key="2">
    <source>
        <dbReference type="ARBA" id="ARBA00022737"/>
    </source>
</evidence>
<protein>
    <recommendedName>
        <fullName evidence="3">BTB domain-containing protein</fullName>
    </recommendedName>
</protein>
<dbReference type="SMART" id="SM00612">
    <property type="entry name" value="Kelch"/>
    <property type="match status" value="4"/>
</dbReference>
<proteinExistence type="predicted"/>
<feature type="domain" description="BTB" evidence="3">
    <location>
        <begin position="598"/>
        <end position="666"/>
    </location>
</feature>
<dbReference type="InterPro" id="IPR000210">
    <property type="entry name" value="BTB/POZ_dom"/>
</dbReference>
<dbReference type="CDD" id="cd18308">
    <property type="entry name" value="BTB1_POZ_LZTR1"/>
    <property type="match status" value="1"/>
</dbReference>
<dbReference type="Pfam" id="PF01344">
    <property type="entry name" value="Kelch_1"/>
    <property type="match status" value="1"/>
</dbReference>
<dbReference type="SUPFAM" id="SSF117281">
    <property type="entry name" value="Kelch motif"/>
    <property type="match status" value="1"/>
</dbReference>
<name>A0AAN9Y219_9HEMI</name>
<dbReference type="InterPro" id="IPR015915">
    <property type="entry name" value="Kelch-typ_b-propeller"/>
</dbReference>
<gene>
    <name evidence="4" type="ORF">V9T40_000767</name>
</gene>
<dbReference type="AlphaFoldDB" id="A0AAN9Y219"/>